<dbReference type="GeneID" id="28815336"/>
<dbReference type="STRING" id="149040.A0A194XTM3"/>
<feature type="region of interest" description="Disordered" evidence="2">
    <location>
        <begin position="1039"/>
        <end position="1070"/>
    </location>
</feature>
<feature type="compositionally biased region" description="Gly residues" evidence="2">
    <location>
        <begin position="136"/>
        <end position="155"/>
    </location>
</feature>
<dbReference type="PANTHER" id="PTHR46430:SF3">
    <property type="entry name" value="ACTIVATOR OF C KINASE PROTEIN 1"/>
    <property type="match status" value="1"/>
</dbReference>
<dbReference type="KEGG" id="psco:LY89DRAFT_180988"/>
<dbReference type="Gene3D" id="1.25.40.10">
    <property type="entry name" value="Tetratricopeptide repeat domain"/>
    <property type="match status" value="2"/>
</dbReference>
<name>A0A194XTM3_MOLSC</name>
<evidence type="ECO:0000256" key="2">
    <source>
        <dbReference type="SAM" id="MobiDB-lite"/>
    </source>
</evidence>
<dbReference type="PANTHER" id="PTHR46430">
    <property type="entry name" value="PROTEIN SKT5-RELATED"/>
    <property type="match status" value="1"/>
</dbReference>
<feature type="compositionally biased region" description="Low complexity" evidence="2">
    <location>
        <begin position="392"/>
        <end position="401"/>
    </location>
</feature>
<feature type="compositionally biased region" description="Low complexity" evidence="2">
    <location>
        <begin position="652"/>
        <end position="686"/>
    </location>
</feature>
<evidence type="ECO:0000313" key="3">
    <source>
        <dbReference type="EMBL" id="KUJ23394.1"/>
    </source>
</evidence>
<dbReference type="SUPFAM" id="SSF81901">
    <property type="entry name" value="HCP-like"/>
    <property type="match status" value="2"/>
</dbReference>
<feature type="compositionally biased region" description="Pro residues" evidence="2">
    <location>
        <begin position="560"/>
        <end position="571"/>
    </location>
</feature>
<evidence type="ECO:0000313" key="4">
    <source>
        <dbReference type="Proteomes" id="UP000070700"/>
    </source>
</evidence>
<dbReference type="Proteomes" id="UP000070700">
    <property type="component" value="Unassembled WGS sequence"/>
</dbReference>
<feature type="compositionally biased region" description="Basic and acidic residues" evidence="2">
    <location>
        <begin position="259"/>
        <end position="268"/>
    </location>
</feature>
<keyword evidence="1" id="KW-0677">Repeat</keyword>
<gene>
    <name evidence="3" type="ORF">LY89DRAFT_180988</name>
</gene>
<organism evidence="3 4">
    <name type="scientific">Mollisia scopiformis</name>
    <name type="common">Conifer needle endophyte fungus</name>
    <name type="synonym">Phialocephala scopiformis</name>
    <dbReference type="NCBI Taxonomy" id="149040"/>
    <lineage>
        <taxon>Eukaryota</taxon>
        <taxon>Fungi</taxon>
        <taxon>Dikarya</taxon>
        <taxon>Ascomycota</taxon>
        <taxon>Pezizomycotina</taxon>
        <taxon>Leotiomycetes</taxon>
        <taxon>Helotiales</taxon>
        <taxon>Mollisiaceae</taxon>
        <taxon>Mollisia</taxon>
    </lineage>
</organism>
<evidence type="ECO:0000256" key="1">
    <source>
        <dbReference type="ARBA" id="ARBA00022737"/>
    </source>
</evidence>
<feature type="compositionally biased region" description="Low complexity" evidence="2">
    <location>
        <begin position="43"/>
        <end position="78"/>
    </location>
</feature>
<reference evidence="3 4" key="1">
    <citation type="submission" date="2015-10" db="EMBL/GenBank/DDBJ databases">
        <title>Full genome of DAOMC 229536 Phialocephala scopiformis, a fungal endophyte of spruce producing the potent anti-insectan compound rugulosin.</title>
        <authorList>
            <consortium name="DOE Joint Genome Institute"/>
            <person name="Walker A.K."/>
            <person name="Frasz S.L."/>
            <person name="Seifert K.A."/>
            <person name="Miller J.D."/>
            <person name="Mondo S.J."/>
            <person name="Labutti K."/>
            <person name="Lipzen A."/>
            <person name="Dockter R."/>
            <person name="Kennedy M."/>
            <person name="Grigoriev I.V."/>
            <person name="Spatafora J.W."/>
        </authorList>
    </citation>
    <scope>NUCLEOTIDE SEQUENCE [LARGE SCALE GENOMIC DNA]</scope>
    <source>
        <strain evidence="3 4">CBS 120377</strain>
    </source>
</reference>
<dbReference type="Pfam" id="PF08238">
    <property type="entry name" value="Sel1"/>
    <property type="match status" value="7"/>
</dbReference>
<dbReference type="InterPro" id="IPR051726">
    <property type="entry name" value="Chitin_Synth_Reg"/>
</dbReference>
<dbReference type="InterPro" id="IPR006597">
    <property type="entry name" value="Sel1-like"/>
</dbReference>
<dbReference type="AlphaFoldDB" id="A0A194XTM3"/>
<protein>
    <submittedName>
        <fullName evidence="3">Uncharacterized protein</fullName>
    </submittedName>
</protein>
<dbReference type="EMBL" id="KQ947405">
    <property type="protein sequence ID" value="KUJ23394.1"/>
    <property type="molecule type" value="Genomic_DNA"/>
</dbReference>
<dbReference type="InterPro" id="IPR011990">
    <property type="entry name" value="TPR-like_helical_dom_sf"/>
</dbReference>
<proteinExistence type="predicted"/>
<dbReference type="OrthoDB" id="272077at2759"/>
<feature type="compositionally biased region" description="Pro residues" evidence="2">
    <location>
        <begin position="26"/>
        <end position="42"/>
    </location>
</feature>
<sequence>MAYDQGYYQPPQRPYNGRADTRGAPRPGPPQGYNQAPPPQQQYPPQQYDQYAQDGYGYEGYDNGGYAQEYDGYYDNNMNGGGRGNGYPPQDRGYAPQQDYYDDVGRGAMPPPRGGGRGGPMQRPPTADSARSGYDQRGGGQGRGYPNGGPVGRGGRPAPLERAATSDPGARGQGQQPRKPLKTPPLSPDTAAWDNPFPTFPGAKKKTSVSEEQQILQKMAAMEVGGPPQQPRGKGGKGSQGYNGRGVPTDDYGRPSLDSQRRAPEDYGRGSIDSQRNMPARKYPPQGPPQQGYPEQRRGAPGPNSGYGPPRQNGYGAEPGFNDRGAYPGPASPARENFGPPSRSMTMPNEAPMPMGRAPPMPAPMEAPGQSAPYNGPVGRGMPPRPSTSSGNRQPPQRQYPNQPPMDPYANGNRGPPPNPGYSHGRGESVSDFYDSYYDVPDPRQQVTPQSAETVLPDFDALANKPVTGRRGGSMDEHIRPPMPQPTGYQQVKPVQAHPDGRGRMEAQAAVFEMAGDAPPKPNAYPQQNYPDDGYDNQYNQPQMDRRGPQQGYGSYEEPLPAPNTFQPPPRSASAAPEGRAGLPNGPKGGFRGLPNGPWPNGGTPRAMTMPRQSPQDGLPSHPPPVRAGLIPNTVANQAMNRPPPVRNYNNATPQTQTQAAQQAPSPQQQQMPSQQSVLAASAPAEPAAPPVTTEEIERLRTMIKANPNGDQATQMIFVKKLVEASEVLAPLIQDQRARNKAREKYVMDAHKMLKKLVAAQNTEAMFYLADCYGRGALGLETDNKEAFTLYQSAAKAGHAAAAYRTAVCCELGNDEGGGTRKDPLKAIQWYKRAAMLGDTPAMYKMGMILLKGLLGQAKNPREAVGWLKRAAERADAENPHAVHELALLYEQPQSADNSLVRDEAYSFKLFVEAADLGYKFSQFRLGAAFEYGLFNCPIDPRQSIMWYSRAAAQEEHQSELALSGWYLTGSEGVLQQSDTEAYLWARKAAMAGLAKAEYAMGYFTEVGIGAPANLEDAKRWYWRAAAQNFPKARERLEDLKRGGAKAGPKRERISRSKVGKQNEGECSVM</sequence>
<dbReference type="SMART" id="SM00671">
    <property type="entry name" value="SEL1"/>
    <property type="match status" value="7"/>
</dbReference>
<accession>A0A194XTM3</accession>
<feature type="region of interest" description="Disordered" evidence="2">
    <location>
        <begin position="1"/>
        <end position="694"/>
    </location>
</feature>
<keyword evidence="4" id="KW-1185">Reference proteome</keyword>
<dbReference type="RefSeq" id="XP_018077749.1">
    <property type="nucleotide sequence ID" value="XM_018205610.1"/>
</dbReference>
<dbReference type="InParanoid" id="A0A194XTM3"/>